<gene>
    <name evidence="8" type="ORF">SAMN02746041_01700</name>
</gene>
<dbReference type="PANTHER" id="PTHR43724:SF1">
    <property type="entry name" value="PYRUVATE SYNTHASE SUBUNIT PORD"/>
    <property type="match status" value="1"/>
</dbReference>
<keyword evidence="4" id="KW-0677">Repeat</keyword>
<evidence type="ECO:0000256" key="1">
    <source>
        <dbReference type="ARBA" id="ARBA00001966"/>
    </source>
</evidence>
<dbReference type="InterPro" id="IPR017900">
    <property type="entry name" value="4Fe4S_Fe_S_CS"/>
</dbReference>
<dbReference type="Gene3D" id="3.30.70.20">
    <property type="match status" value="1"/>
</dbReference>
<dbReference type="OrthoDB" id="9808559at2"/>
<dbReference type="SUPFAM" id="SSF54862">
    <property type="entry name" value="4Fe-4S ferredoxins"/>
    <property type="match status" value="1"/>
</dbReference>
<dbReference type="InterPro" id="IPR017896">
    <property type="entry name" value="4Fe4S_Fe-S-bd"/>
</dbReference>
<organism evidence="8 9">
    <name type="scientific">Desulfacinum hydrothermale DSM 13146</name>
    <dbReference type="NCBI Taxonomy" id="1121390"/>
    <lineage>
        <taxon>Bacteria</taxon>
        <taxon>Pseudomonadati</taxon>
        <taxon>Thermodesulfobacteriota</taxon>
        <taxon>Syntrophobacteria</taxon>
        <taxon>Syntrophobacterales</taxon>
        <taxon>Syntrophobacteraceae</taxon>
        <taxon>Desulfacinum</taxon>
    </lineage>
</organism>
<dbReference type="Pfam" id="PF14697">
    <property type="entry name" value="Fer4_21"/>
    <property type="match status" value="1"/>
</dbReference>
<keyword evidence="2" id="KW-0004">4Fe-4S</keyword>
<name>A0A1W1XH58_9BACT</name>
<evidence type="ECO:0000256" key="6">
    <source>
        <dbReference type="ARBA" id="ARBA00023014"/>
    </source>
</evidence>
<keyword evidence="8" id="KW-0670">Pyruvate</keyword>
<feature type="domain" description="4Fe-4S ferredoxin-type" evidence="7">
    <location>
        <begin position="36"/>
        <end position="65"/>
    </location>
</feature>
<feature type="domain" description="4Fe-4S ferredoxin-type" evidence="7">
    <location>
        <begin position="66"/>
        <end position="95"/>
    </location>
</feature>
<dbReference type="PROSITE" id="PS00198">
    <property type="entry name" value="4FE4S_FER_1"/>
    <property type="match status" value="1"/>
</dbReference>
<evidence type="ECO:0000256" key="5">
    <source>
        <dbReference type="ARBA" id="ARBA00023004"/>
    </source>
</evidence>
<evidence type="ECO:0000256" key="4">
    <source>
        <dbReference type="ARBA" id="ARBA00022737"/>
    </source>
</evidence>
<dbReference type="Proteomes" id="UP000192783">
    <property type="component" value="Unassembled WGS sequence"/>
</dbReference>
<dbReference type="GO" id="GO:0016625">
    <property type="term" value="F:oxidoreductase activity, acting on the aldehyde or oxo group of donors, iron-sulfur protein as acceptor"/>
    <property type="evidence" value="ECO:0007669"/>
    <property type="project" value="InterPro"/>
</dbReference>
<dbReference type="EMBL" id="FWXF01000008">
    <property type="protein sequence ID" value="SMC23333.1"/>
    <property type="molecule type" value="Genomic_DNA"/>
</dbReference>
<dbReference type="InterPro" id="IPR011898">
    <property type="entry name" value="PorD_KorD"/>
</dbReference>
<keyword evidence="3" id="KW-0479">Metal-binding</keyword>
<dbReference type="AlphaFoldDB" id="A0A1W1XH58"/>
<dbReference type="NCBIfam" id="TIGR02179">
    <property type="entry name" value="PorD_KorD"/>
    <property type="match status" value="1"/>
</dbReference>
<keyword evidence="6" id="KW-0411">Iron-sulfur</keyword>
<evidence type="ECO:0000313" key="9">
    <source>
        <dbReference type="Proteomes" id="UP000192783"/>
    </source>
</evidence>
<evidence type="ECO:0000313" key="8">
    <source>
        <dbReference type="EMBL" id="SMC23333.1"/>
    </source>
</evidence>
<keyword evidence="5" id="KW-0408">Iron</keyword>
<dbReference type="PROSITE" id="PS51379">
    <property type="entry name" value="4FE4S_FER_2"/>
    <property type="match status" value="2"/>
</dbReference>
<keyword evidence="9" id="KW-1185">Reference proteome</keyword>
<dbReference type="STRING" id="1121390.SAMN02746041_01700"/>
<evidence type="ECO:0000256" key="3">
    <source>
        <dbReference type="ARBA" id="ARBA00022723"/>
    </source>
</evidence>
<dbReference type="RefSeq" id="WP_084057453.1">
    <property type="nucleotide sequence ID" value="NZ_FWXF01000008.1"/>
</dbReference>
<accession>A0A1W1XH58</accession>
<sequence>MAKETGIVSWKELELGCTLTEPGSAAQLKTGDWRSMRPVTNFELCNKCGQCYIFCPDMVYSKNEEGYYEADYYYCKGCGICARECPKDAIQMVEEGD</sequence>
<evidence type="ECO:0000259" key="7">
    <source>
        <dbReference type="PROSITE" id="PS51379"/>
    </source>
</evidence>
<protein>
    <submittedName>
        <fullName evidence="8">Pyruvate ferredoxin oxidoreductase delta subunit</fullName>
    </submittedName>
</protein>
<dbReference type="GO" id="GO:0046872">
    <property type="term" value="F:metal ion binding"/>
    <property type="evidence" value="ECO:0007669"/>
    <property type="project" value="UniProtKB-KW"/>
</dbReference>
<reference evidence="8 9" key="1">
    <citation type="submission" date="2017-04" db="EMBL/GenBank/DDBJ databases">
        <authorList>
            <person name="Afonso C.L."/>
            <person name="Miller P.J."/>
            <person name="Scott M.A."/>
            <person name="Spackman E."/>
            <person name="Goraichik I."/>
            <person name="Dimitrov K.M."/>
            <person name="Suarez D.L."/>
            <person name="Swayne D.E."/>
        </authorList>
    </citation>
    <scope>NUCLEOTIDE SEQUENCE [LARGE SCALE GENOMIC DNA]</scope>
    <source>
        <strain evidence="8 9">DSM 13146</strain>
    </source>
</reference>
<proteinExistence type="predicted"/>
<dbReference type="PANTHER" id="PTHR43724">
    <property type="entry name" value="PYRUVATE SYNTHASE SUBUNIT PORD"/>
    <property type="match status" value="1"/>
</dbReference>
<dbReference type="GO" id="GO:0051539">
    <property type="term" value="F:4 iron, 4 sulfur cluster binding"/>
    <property type="evidence" value="ECO:0007669"/>
    <property type="project" value="UniProtKB-KW"/>
</dbReference>
<evidence type="ECO:0000256" key="2">
    <source>
        <dbReference type="ARBA" id="ARBA00022485"/>
    </source>
</evidence>
<comment type="cofactor">
    <cofactor evidence="1">
        <name>[4Fe-4S] cluster</name>
        <dbReference type="ChEBI" id="CHEBI:49883"/>
    </cofactor>
</comment>